<dbReference type="GO" id="GO:0004866">
    <property type="term" value="F:endopeptidase inhibitor activity"/>
    <property type="evidence" value="ECO:0007669"/>
    <property type="project" value="InterPro"/>
</dbReference>
<accession>A0AAD7Q5Z0</accession>
<dbReference type="PANTHER" id="PTHR33107:SF5">
    <property type="entry name" value="KUNITZ TRYPSIN INHIBITOR 5"/>
    <property type="match status" value="1"/>
</dbReference>
<dbReference type="Pfam" id="PF00197">
    <property type="entry name" value="Kunitz_legume"/>
    <property type="match status" value="1"/>
</dbReference>
<dbReference type="AlphaFoldDB" id="A0AAD7Q5Z0"/>
<dbReference type="PRINTS" id="PR00291">
    <property type="entry name" value="KUNITZINHBTR"/>
</dbReference>
<dbReference type="SMART" id="SM00452">
    <property type="entry name" value="STI"/>
    <property type="match status" value="1"/>
</dbReference>
<dbReference type="Proteomes" id="UP001163823">
    <property type="component" value="Chromosome 3"/>
</dbReference>
<dbReference type="InterPro" id="IPR002160">
    <property type="entry name" value="Prot_inh_Kunz-lg"/>
</dbReference>
<dbReference type="InterPro" id="IPR011065">
    <property type="entry name" value="Kunitz_inhibitor_STI-like_sf"/>
</dbReference>
<dbReference type="PANTHER" id="PTHR33107">
    <property type="entry name" value="KUNITZ TRYPSIN INHIBITOR 2"/>
    <property type="match status" value="1"/>
</dbReference>
<evidence type="ECO:0000313" key="3">
    <source>
        <dbReference type="Proteomes" id="UP001163823"/>
    </source>
</evidence>
<protein>
    <submittedName>
        <fullName evidence="2">Kunitz trypsin inhibitor</fullName>
    </submittedName>
</protein>
<reference evidence="2" key="1">
    <citation type="journal article" date="2023" name="Science">
        <title>Elucidation of the pathway for biosynthesis of saponin adjuvants from the soapbark tree.</title>
        <authorList>
            <person name="Reed J."/>
            <person name="Orme A."/>
            <person name="El-Demerdash A."/>
            <person name="Owen C."/>
            <person name="Martin L.B.B."/>
            <person name="Misra R.C."/>
            <person name="Kikuchi S."/>
            <person name="Rejzek M."/>
            <person name="Martin A.C."/>
            <person name="Harkess A."/>
            <person name="Leebens-Mack J."/>
            <person name="Louveau T."/>
            <person name="Stephenson M.J."/>
            <person name="Osbourn A."/>
        </authorList>
    </citation>
    <scope>NUCLEOTIDE SEQUENCE</scope>
    <source>
        <strain evidence="2">S10</strain>
    </source>
</reference>
<dbReference type="InterPro" id="IPR056368">
    <property type="entry name" value="KTI1"/>
</dbReference>
<name>A0AAD7Q5Z0_QUISA</name>
<organism evidence="2 3">
    <name type="scientific">Quillaja saponaria</name>
    <name type="common">Soap bark tree</name>
    <dbReference type="NCBI Taxonomy" id="32244"/>
    <lineage>
        <taxon>Eukaryota</taxon>
        <taxon>Viridiplantae</taxon>
        <taxon>Streptophyta</taxon>
        <taxon>Embryophyta</taxon>
        <taxon>Tracheophyta</taxon>
        <taxon>Spermatophyta</taxon>
        <taxon>Magnoliopsida</taxon>
        <taxon>eudicotyledons</taxon>
        <taxon>Gunneridae</taxon>
        <taxon>Pentapetalae</taxon>
        <taxon>rosids</taxon>
        <taxon>fabids</taxon>
        <taxon>Fabales</taxon>
        <taxon>Quillajaceae</taxon>
        <taxon>Quillaja</taxon>
    </lineage>
</organism>
<dbReference type="EMBL" id="JARAOO010000003">
    <property type="protein sequence ID" value="KAJ7975392.1"/>
    <property type="molecule type" value="Genomic_DNA"/>
</dbReference>
<dbReference type="SUPFAM" id="SSF50386">
    <property type="entry name" value="STI-like"/>
    <property type="match status" value="1"/>
</dbReference>
<dbReference type="Gene3D" id="2.80.10.50">
    <property type="match status" value="1"/>
</dbReference>
<keyword evidence="3" id="KW-1185">Reference proteome</keyword>
<dbReference type="CDD" id="cd00178">
    <property type="entry name" value="beta-trefoil_STI"/>
    <property type="match status" value="1"/>
</dbReference>
<dbReference type="KEGG" id="qsa:O6P43_005320"/>
<feature type="chain" id="PRO_5042190574" evidence="1">
    <location>
        <begin position="28"/>
        <end position="214"/>
    </location>
</feature>
<evidence type="ECO:0000256" key="1">
    <source>
        <dbReference type="SAM" id="SignalP"/>
    </source>
</evidence>
<comment type="caution">
    <text evidence="2">The sequence shown here is derived from an EMBL/GenBank/DDBJ whole genome shotgun (WGS) entry which is preliminary data.</text>
</comment>
<proteinExistence type="predicted"/>
<dbReference type="PROSITE" id="PS00283">
    <property type="entry name" value="SOYBEAN_KUNITZ"/>
    <property type="match status" value="1"/>
</dbReference>
<sequence>MKTSLLAALTTFVLFALTTTNPSVVEAQVLDTDGNPVEWSTNYYILPFVWGPLGGGLTLGRHNNSICPLYVTQEPSDLSNGLTVAFSPRISRLPFVTSSADLSIRTTGAAATCKLSLVWKIVPESTRLWFVSTNGNSNFPTSIFKIEHYESYYYKILFCPAQSPIPTLCKGLGIYIDDDGTRYLAIGDDIEPFRFVFKKAEVSQTQNYIKTMVS</sequence>
<gene>
    <name evidence="2" type="ORF">O6P43_005320</name>
</gene>
<evidence type="ECO:0000313" key="2">
    <source>
        <dbReference type="EMBL" id="KAJ7975392.1"/>
    </source>
</evidence>
<keyword evidence="1" id="KW-0732">Signal</keyword>
<feature type="signal peptide" evidence="1">
    <location>
        <begin position="1"/>
        <end position="27"/>
    </location>
</feature>